<keyword evidence="7" id="KW-0568">Pathogenesis-related protein</keyword>
<dbReference type="Pfam" id="PF03094">
    <property type="entry name" value="Mlo"/>
    <property type="match status" value="1"/>
</dbReference>
<dbReference type="EMBL" id="BLLF01000117">
    <property type="protein sequence ID" value="GFH07810.1"/>
    <property type="molecule type" value="Genomic_DNA"/>
</dbReference>
<evidence type="ECO:0000256" key="7">
    <source>
        <dbReference type="ARBA" id="ARBA00023265"/>
    </source>
</evidence>
<keyword evidence="5" id="KW-1133">Transmembrane helix</keyword>
<accession>A0A699YC93</accession>
<evidence type="ECO:0000256" key="3">
    <source>
        <dbReference type="ARBA" id="ARBA00022692"/>
    </source>
</evidence>
<dbReference type="PANTHER" id="PTHR31942">
    <property type="entry name" value="MLO-LIKE PROTEIN 1"/>
    <property type="match status" value="1"/>
</dbReference>
<dbReference type="InterPro" id="IPR004326">
    <property type="entry name" value="Mlo"/>
</dbReference>
<reference evidence="8 9" key="1">
    <citation type="submission" date="2020-02" db="EMBL/GenBank/DDBJ databases">
        <title>Draft genome sequence of Haematococcus lacustris strain NIES-144.</title>
        <authorList>
            <person name="Morimoto D."/>
            <person name="Nakagawa S."/>
            <person name="Yoshida T."/>
            <person name="Sawayama S."/>
        </authorList>
    </citation>
    <scope>NUCLEOTIDE SEQUENCE [LARGE SCALE GENOMIC DNA]</scope>
    <source>
        <strain evidence="8 9">NIES-144</strain>
    </source>
</reference>
<keyword evidence="3" id="KW-0812">Transmembrane</keyword>
<evidence type="ECO:0000313" key="9">
    <source>
        <dbReference type="Proteomes" id="UP000485058"/>
    </source>
</evidence>
<evidence type="ECO:0000256" key="2">
    <source>
        <dbReference type="ARBA" id="ARBA00006574"/>
    </source>
</evidence>
<proteinExistence type="inferred from homology"/>
<gene>
    <name evidence="8" type="ORF">HaLaN_02670</name>
</gene>
<evidence type="ECO:0000256" key="6">
    <source>
        <dbReference type="ARBA" id="ARBA00023136"/>
    </source>
</evidence>
<dbReference type="GO" id="GO:0016020">
    <property type="term" value="C:membrane"/>
    <property type="evidence" value="ECO:0007669"/>
    <property type="project" value="UniProtKB-SubCell"/>
</dbReference>
<evidence type="ECO:0000256" key="1">
    <source>
        <dbReference type="ARBA" id="ARBA00004141"/>
    </source>
</evidence>
<evidence type="ECO:0000256" key="4">
    <source>
        <dbReference type="ARBA" id="ARBA00022821"/>
    </source>
</evidence>
<comment type="caution">
    <text evidence="8">The sequence shown here is derived from an EMBL/GenBank/DDBJ whole genome shotgun (WGS) entry which is preliminary data.</text>
</comment>
<keyword evidence="4" id="KW-0611">Plant defense</keyword>
<evidence type="ECO:0000256" key="5">
    <source>
        <dbReference type="ARBA" id="ARBA00022989"/>
    </source>
</evidence>
<dbReference type="Proteomes" id="UP000485058">
    <property type="component" value="Unassembled WGS sequence"/>
</dbReference>
<dbReference type="PANTHER" id="PTHR31942:SF52">
    <property type="entry name" value="MLO-LIKE PROTEIN 1"/>
    <property type="match status" value="1"/>
</dbReference>
<keyword evidence="9" id="KW-1185">Reference proteome</keyword>
<organism evidence="8 9">
    <name type="scientific">Haematococcus lacustris</name>
    <name type="common">Green alga</name>
    <name type="synonym">Haematococcus pluvialis</name>
    <dbReference type="NCBI Taxonomy" id="44745"/>
    <lineage>
        <taxon>Eukaryota</taxon>
        <taxon>Viridiplantae</taxon>
        <taxon>Chlorophyta</taxon>
        <taxon>core chlorophytes</taxon>
        <taxon>Chlorophyceae</taxon>
        <taxon>CS clade</taxon>
        <taxon>Chlamydomonadales</taxon>
        <taxon>Haematococcaceae</taxon>
        <taxon>Haematococcus</taxon>
    </lineage>
</organism>
<comment type="subcellular location">
    <subcellularLocation>
        <location evidence="1">Membrane</location>
        <topology evidence="1">Multi-pass membrane protein</topology>
    </subcellularLocation>
</comment>
<dbReference type="AlphaFoldDB" id="A0A699YC93"/>
<dbReference type="GO" id="GO:0006952">
    <property type="term" value="P:defense response"/>
    <property type="evidence" value="ECO:0007669"/>
    <property type="project" value="UniProtKB-KW"/>
</dbReference>
<evidence type="ECO:0000313" key="8">
    <source>
        <dbReference type="EMBL" id="GFH07810.1"/>
    </source>
</evidence>
<protein>
    <submittedName>
        <fullName evidence="8">Uncharacterized protein</fullName>
    </submittedName>
</protein>
<keyword evidence="6" id="KW-0472">Membrane</keyword>
<comment type="similarity">
    <text evidence="2">Belongs to the MLO family.</text>
</comment>
<name>A0A699YC93_HAELA</name>
<sequence>MVPSGLGGKSATGVGAVVNKGATKDASTRLEASAAAAVVAARLCTLTAAFPQCRASGAEAPHPARCFPVPQHFFLGSCRGTRALSCMVVLDDSFQGRPRRLSAGDGAWCSNLLALERRALRGALAWLTSMWGASGLASQLWLSKLKEELLSLGVISLVLAFIKTRLAHICVPLPHPGGPASEASVKNFERVAGRLLASLAEVVPDPTDISPPSYQPEENQLDTAAKCPEGKQLLFTKDLITAAHYMLFYLAIVQAS</sequence>